<protein>
    <recommendedName>
        <fullName evidence="2">Arrestin-like N-terminal domain-containing protein</fullName>
    </recommendedName>
</protein>
<sequence>MSKTRLEINIENPQLYTTGDTVRGSVQLIVEDQLDLQYLDVELLGIAKSRNHTTNNGSYTTGAETHKLIQLTSRAFPPPEVQGNLSSKRFTLTKGEYAYPFEFTFPDKSHVAQCVQDKKFFHSKYYLSKDKRDTVALVGSFFHQEANPDDYCRVHYSVNAKVGTPLFHFSIKDSVPVFFAPRNSEIVYSLRHLSDRSRNLLDDTDHTFSRVKYSIDDEAKEKKGSFMRLFTSNSVKVPFELRVRFKEECRIDTERGTTCRVLEGGKRLSSLVDLDLLTSFSNDNLLDALGVNRAKSGSTKPPTVKITHVKVKIIQLMRFLGATETYSEEKFEILNQDLDVEVPFSDFERTEDEASELYDRSPSKYQDKVDRRICYRLSLDPSWWDCYIHDIGQSFLTCSIRKNVNLYIRLTLVSTDEPEKEIKIKSTSPVVFLRQEGSEGLVPFLEGENAEPLPEYMPAPPGYESEEEDENKDEKKSKIFSLKKTKS</sequence>
<dbReference type="RefSeq" id="XP_025339528.1">
    <property type="nucleotide sequence ID" value="XM_025480055.1"/>
</dbReference>
<evidence type="ECO:0000256" key="1">
    <source>
        <dbReference type="SAM" id="MobiDB-lite"/>
    </source>
</evidence>
<dbReference type="Pfam" id="PF00339">
    <property type="entry name" value="Arrestin_N"/>
    <property type="match status" value="1"/>
</dbReference>
<dbReference type="AlphaFoldDB" id="A0A2V1AL55"/>
<feature type="region of interest" description="Disordered" evidence="1">
    <location>
        <begin position="444"/>
        <end position="487"/>
    </location>
</feature>
<proteinExistence type="predicted"/>
<dbReference type="VEuPathDB" id="FungiDB:CXQ87_001519"/>
<accession>A0A2V1AL55</accession>
<dbReference type="InterPro" id="IPR014752">
    <property type="entry name" value="Arrestin-like_C"/>
</dbReference>
<reference evidence="3 4" key="1">
    <citation type="submission" date="2017-12" db="EMBL/GenBank/DDBJ databases">
        <title>Genome Sequence of the Amphotericin B-resistant Candida duobushaemulonii strain, B09383.</title>
        <authorList>
            <person name="Chow N.A."/>
            <person name="Gade L."/>
            <person name="Batra D."/>
            <person name="Rowe L.A."/>
            <person name="Loparev V.N."/>
            <person name="Litvintseva A.P."/>
        </authorList>
    </citation>
    <scope>NUCLEOTIDE SEQUENCE [LARGE SCALE GENOMIC DNA]</scope>
    <source>
        <strain evidence="3 4">B09383</strain>
    </source>
</reference>
<feature type="domain" description="Arrestin-like N-terminal" evidence="2">
    <location>
        <begin position="10"/>
        <end position="109"/>
    </location>
</feature>
<dbReference type="GeneID" id="37001519"/>
<gene>
    <name evidence="3" type="ORF">CXQ87_001519</name>
</gene>
<dbReference type="CDD" id="cd22952">
    <property type="entry name" value="ART10-like"/>
    <property type="match status" value="1"/>
</dbReference>
<evidence type="ECO:0000259" key="2">
    <source>
        <dbReference type="Pfam" id="PF00339"/>
    </source>
</evidence>
<keyword evidence="4" id="KW-1185">Reference proteome</keyword>
<dbReference type="EMBL" id="PKFP01000008">
    <property type="protein sequence ID" value="PVH18588.1"/>
    <property type="molecule type" value="Genomic_DNA"/>
</dbReference>
<evidence type="ECO:0000313" key="4">
    <source>
        <dbReference type="Proteomes" id="UP000244406"/>
    </source>
</evidence>
<dbReference type="Proteomes" id="UP000244406">
    <property type="component" value="Unassembled WGS sequence"/>
</dbReference>
<organism evidence="3 4">
    <name type="scientific">Candidozyma duobushaemuli</name>
    <dbReference type="NCBI Taxonomy" id="1231522"/>
    <lineage>
        <taxon>Eukaryota</taxon>
        <taxon>Fungi</taxon>
        <taxon>Dikarya</taxon>
        <taxon>Ascomycota</taxon>
        <taxon>Saccharomycotina</taxon>
        <taxon>Pichiomycetes</taxon>
        <taxon>Metschnikowiaceae</taxon>
        <taxon>Candidozyma</taxon>
    </lineage>
</organism>
<name>A0A2V1AL55_9ASCO</name>
<evidence type="ECO:0000313" key="3">
    <source>
        <dbReference type="EMBL" id="PVH18588.1"/>
    </source>
</evidence>
<dbReference type="InterPro" id="IPR011021">
    <property type="entry name" value="Arrestin-like_N"/>
</dbReference>
<dbReference type="Gene3D" id="2.60.40.640">
    <property type="match status" value="1"/>
</dbReference>
<comment type="caution">
    <text evidence="3">The sequence shown here is derived from an EMBL/GenBank/DDBJ whole genome shotgun (WGS) entry which is preliminary data.</text>
</comment>